<gene>
    <name evidence="3" type="ORF">EV672_10198</name>
</gene>
<comment type="caution">
    <text evidence="3">The sequence shown here is derived from an EMBL/GenBank/DDBJ whole genome shotgun (WGS) entry which is preliminary data.</text>
</comment>
<dbReference type="RefSeq" id="WP_133605638.1">
    <property type="nucleotide sequence ID" value="NZ_SNXW01000001.1"/>
</dbReference>
<name>A0A4R6RQ23_9BURK</name>
<dbReference type="EMBL" id="SNXW01000001">
    <property type="protein sequence ID" value="TDP87966.1"/>
    <property type="molecule type" value="Genomic_DNA"/>
</dbReference>
<dbReference type="GO" id="GO:0005886">
    <property type="term" value="C:plasma membrane"/>
    <property type="evidence" value="ECO:0007669"/>
    <property type="project" value="UniProtKB-SubCell"/>
</dbReference>
<keyword evidence="2" id="KW-0472">Membrane</keyword>
<keyword evidence="2" id="KW-0732">Signal</keyword>
<dbReference type="InterPro" id="IPR010131">
    <property type="entry name" value="MdtP/NodT-like"/>
</dbReference>
<evidence type="ECO:0000256" key="2">
    <source>
        <dbReference type="RuleBase" id="RU362097"/>
    </source>
</evidence>
<dbReference type="InterPro" id="IPR003423">
    <property type="entry name" value="OMP_efflux"/>
</dbReference>
<keyword evidence="2" id="KW-1134">Transmembrane beta strand</keyword>
<dbReference type="Gene3D" id="2.20.200.10">
    <property type="entry name" value="Outer membrane efflux proteins (OEP)"/>
    <property type="match status" value="1"/>
</dbReference>
<protein>
    <submittedName>
        <fullName evidence="3">NodT family efflux transporter outer membrane factor (OMF) lipoprotein</fullName>
    </submittedName>
</protein>
<evidence type="ECO:0000313" key="3">
    <source>
        <dbReference type="EMBL" id="TDP87966.1"/>
    </source>
</evidence>
<dbReference type="PANTHER" id="PTHR30203">
    <property type="entry name" value="OUTER MEMBRANE CATION EFFLUX PROTEIN"/>
    <property type="match status" value="1"/>
</dbReference>
<dbReference type="PROSITE" id="PS51257">
    <property type="entry name" value="PROKAR_LIPOPROTEIN"/>
    <property type="match status" value="1"/>
</dbReference>
<dbReference type="GO" id="GO:0015562">
    <property type="term" value="F:efflux transmembrane transporter activity"/>
    <property type="evidence" value="ECO:0007669"/>
    <property type="project" value="InterPro"/>
</dbReference>
<dbReference type="NCBIfam" id="TIGR01845">
    <property type="entry name" value="outer_NodT"/>
    <property type="match status" value="1"/>
</dbReference>
<accession>A0A4R6RQ23</accession>
<dbReference type="Pfam" id="PF02321">
    <property type="entry name" value="OEP"/>
    <property type="match status" value="2"/>
</dbReference>
<keyword evidence="2" id="KW-0564">Palmitate</keyword>
<keyword evidence="2 3" id="KW-0449">Lipoprotein</keyword>
<dbReference type="Gene3D" id="1.20.1600.10">
    <property type="entry name" value="Outer membrane efflux proteins (OEP)"/>
    <property type="match status" value="1"/>
</dbReference>
<organism evidence="3 4">
    <name type="scientific">Aquabacterium commune</name>
    <dbReference type="NCBI Taxonomy" id="70586"/>
    <lineage>
        <taxon>Bacteria</taxon>
        <taxon>Pseudomonadati</taxon>
        <taxon>Pseudomonadota</taxon>
        <taxon>Betaproteobacteria</taxon>
        <taxon>Burkholderiales</taxon>
        <taxon>Aquabacterium</taxon>
    </lineage>
</organism>
<sequence length="473" mass="50876">MTIRSPLLPTWCLPAGARTLALPLAAALLLGGCATPTAYQRTAVQVPERFAQSAQAEADAAARQALSPWWLTLNDAGLTALINEALARNNNLAQAALKVRRAQLVAAQAASDQLPSVVVRGSSTASQALDGGPTTRLSSATGTVTWEADLWGRLASLRSAADWEAQATEQDRIAAAQALVATTANFYFQVAFLNQRVEASQQSIDYARRTLQLVQAQYDSGSTSGLELSQAQQALAAQEAAHTLFLLQRVQSRNALAILLDGPPGVVLNEAQRLPEGRLPEVPAGVPSELLARRPDVRASELRLRKSLAQVDATRTSYYPTLTLTGSVGGSSTALSKVLSDPIGTLGAGLVLPFVQFRDMRRNIAISQTDYESAVIGWRQSWYSALSDVDNALASRLQYEQQGLRLQDAVTAARNTERLAEIRYRAGAVPLKTWLDAQETRRQAEINLAQSRLNRLNAMVTLYQVLGGDVPAV</sequence>
<dbReference type="PANTHER" id="PTHR30203:SF32">
    <property type="entry name" value="CATION EFFLUX SYSTEM PROTEIN CUSC"/>
    <property type="match status" value="1"/>
</dbReference>
<feature type="signal peptide" evidence="2">
    <location>
        <begin position="1"/>
        <end position="17"/>
    </location>
</feature>
<comment type="subcellular location">
    <subcellularLocation>
        <location evidence="2">Cell membrane</location>
        <topology evidence="2">Lipid-anchor</topology>
    </subcellularLocation>
</comment>
<dbReference type="OrthoDB" id="9770517at2"/>
<evidence type="ECO:0000313" key="4">
    <source>
        <dbReference type="Proteomes" id="UP000294593"/>
    </source>
</evidence>
<comment type="similarity">
    <text evidence="1 2">Belongs to the outer membrane factor (OMF) (TC 1.B.17) family.</text>
</comment>
<keyword evidence="2" id="KW-0812">Transmembrane</keyword>
<keyword evidence="4" id="KW-1185">Reference proteome</keyword>
<feature type="chain" id="PRO_5020966688" evidence="2">
    <location>
        <begin position="18"/>
        <end position="473"/>
    </location>
</feature>
<proteinExistence type="inferred from homology"/>
<dbReference type="SUPFAM" id="SSF56954">
    <property type="entry name" value="Outer membrane efflux proteins (OEP)"/>
    <property type="match status" value="1"/>
</dbReference>
<dbReference type="Proteomes" id="UP000294593">
    <property type="component" value="Unassembled WGS sequence"/>
</dbReference>
<evidence type="ECO:0000256" key="1">
    <source>
        <dbReference type="ARBA" id="ARBA00007613"/>
    </source>
</evidence>
<reference evidence="3 4" key="1">
    <citation type="submission" date="2019-03" db="EMBL/GenBank/DDBJ databases">
        <title>Genomic Encyclopedia of Type Strains, Phase IV (KMG-IV): sequencing the most valuable type-strain genomes for metagenomic binning, comparative biology and taxonomic classification.</title>
        <authorList>
            <person name="Goeker M."/>
        </authorList>
    </citation>
    <scope>NUCLEOTIDE SEQUENCE [LARGE SCALE GENOMIC DNA]</scope>
    <source>
        <strain evidence="3 4">DSM 11901</strain>
    </source>
</reference>
<dbReference type="AlphaFoldDB" id="A0A4R6RQ23"/>